<protein>
    <recommendedName>
        <fullName evidence="4">phosphoglycolate phosphatase</fullName>
        <ecNumber evidence="4">3.1.3.18</ecNumber>
    </recommendedName>
</protein>
<accession>A0A5B9PB21</accession>
<dbReference type="AlphaFoldDB" id="A0A5B9PB21"/>
<dbReference type="GO" id="GO:0008967">
    <property type="term" value="F:phosphoglycolate phosphatase activity"/>
    <property type="evidence" value="ECO:0007669"/>
    <property type="project" value="UniProtKB-EC"/>
</dbReference>
<dbReference type="PANTHER" id="PTHR43434:SF1">
    <property type="entry name" value="PHOSPHOGLYCOLATE PHOSPHATASE"/>
    <property type="match status" value="1"/>
</dbReference>
<dbReference type="InterPro" id="IPR023198">
    <property type="entry name" value="PGP-like_dom2"/>
</dbReference>
<dbReference type="InterPro" id="IPR041492">
    <property type="entry name" value="HAD_2"/>
</dbReference>
<dbReference type="Gene3D" id="3.40.50.1000">
    <property type="entry name" value="HAD superfamily/HAD-like"/>
    <property type="match status" value="1"/>
</dbReference>
<evidence type="ECO:0000256" key="1">
    <source>
        <dbReference type="ARBA" id="ARBA00000830"/>
    </source>
</evidence>
<evidence type="ECO:0000256" key="4">
    <source>
        <dbReference type="ARBA" id="ARBA00013078"/>
    </source>
</evidence>
<sequence>MWTLLFDIDGTLIRTRGVGMGAMGQAIVEHYGHTDIPDVRVHGCTDRGIISELFRQLEIDLDADHSGFLQTYCELLHGKLKVHGGDLLPGVVDLLEHLNAHPNVALGLLTGNAQRAAEIKLDHFGLREYFLFGGYGDDHSDRNDVAEEASNAAATFLGDRFDDAKVWVIGDTSNDIRCGRSIGAKVLAVETGGDCKDTLAAKEPDLQLSDLSNVSAWLKTLDS</sequence>
<comment type="catalytic activity">
    <reaction evidence="1">
        <text>2-phosphoglycolate + H2O = glycolate + phosphate</text>
        <dbReference type="Rhea" id="RHEA:14369"/>
        <dbReference type="ChEBI" id="CHEBI:15377"/>
        <dbReference type="ChEBI" id="CHEBI:29805"/>
        <dbReference type="ChEBI" id="CHEBI:43474"/>
        <dbReference type="ChEBI" id="CHEBI:58033"/>
        <dbReference type="EC" id="3.1.3.18"/>
    </reaction>
</comment>
<dbReference type="Gene3D" id="1.10.150.240">
    <property type="entry name" value="Putative phosphatase, domain 2"/>
    <property type="match status" value="1"/>
</dbReference>
<proteinExistence type="inferred from homology"/>
<comment type="pathway">
    <text evidence="2">Organic acid metabolism; glycolate biosynthesis; glycolate from 2-phosphoglycolate: step 1/1.</text>
</comment>
<dbReference type="OrthoDB" id="9781769at2"/>
<dbReference type="InterPro" id="IPR050155">
    <property type="entry name" value="HAD-like_hydrolase_sf"/>
</dbReference>
<dbReference type="SFLD" id="SFLDS00003">
    <property type="entry name" value="Haloacid_Dehalogenase"/>
    <property type="match status" value="1"/>
</dbReference>
<dbReference type="GO" id="GO:0006281">
    <property type="term" value="P:DNA repair"/>
    <property type="evidence" value="ECO:0007669"/>
    <property type="project" value="TreeGrafter"/>
</dbReference>
<evidence type="ECO:0000313" key="6">
    <source>
        <dbReference type="Proteomes" id="UP000322214"/>
    </source>
</evidence>
<reference evidence="5 6" key="1">
    <citation type="submission" date="2019-08" db="EMBL/GenBank/DDBJ databases">
        <title>Deep-cultivation of Planctomycetes and their phenomic and genomic characterization uncovers novel biology.</title>
        <authorList>
            <person name="Wiegand S."/>
            <person name="Jogler M."/>
            <person name="Boedeker C."/>
            <person name="Pinto D."/>
            <person name="Vollmers J."/>
            <person name="Rivas-Marin E."/>
            <person name="Kohn T."/>
            <person name="Peeters S.H."/>
            <person name="Heuer A."/>
            <person name="Rast P."/>
            <person name="Oberbeckmann S."/>
            <person name="Bunk B."/>
            <person name="Jeske O."/>
            <person name="Meyerdierks A."/>
            <person name="Storesund J.E."/>
            <person name="Kallscheuer N."/>
            <person name="Luecker S."/>
            <person name="Lage O.M."/>
            <person name="Pohl T."/>
            <person name="Merkel B.J."/>
            <person name="Hornburger P."/>
            <person name="Mueller R.-W."/>
            <person name="Bruemmer F."/>
            <person name="Labrenz M."/>
            <person name="Spormann A.M."/>
            <person name="Op den Camp H."/>
            <person name="Overmann J."/>
            <person name="Amann R."/>
            <person name="Jetten M.S.M."/>
            <person name="Mascher T."/>
            <person name="Medema M.H."/>
            <person name="Devos D.P."/>
            <person name="Kaster A.-K."/>
            <person name="Ovreas L."/>
            <person name="Rohde M."/>
            <person name="Galperin M.Y."/>
            <person name="Jogler C."/>
        </authorList>
    </citation>
    <scope>NUCLEOTIDE SEQUENCE [LARGE SCALE GENOMIC DNA]</scope>
    <source>
        <strain evidence="5 6">FC18</strain>
    </source>
</reference>
<dbReference type="PANTHER" id="PTHR43434">
    <property type="entry name" value="PHOSPHOGLYCOLATE PHOSPHATASE"/>
    <property type="match status" value="1"/>
</dbReference>
<keyword evidence="5" id="KW-0378">Hydrolase</keyword>
<name>A0A5B9PB21_9BACT</name>
<gene>
    <name evidence="5" type="primary">gph</name>
    <name evidence="5" type="ORF">MFFC18_34390</name>
</gene>
<organism evidence="5 6">
    <name type="scientific">Mariniblastus fucicola</name>
    <dbReference type="NCBI Taxonomy" id="980251"/>
    <lineage>
        <taxon>Bacteria</taxon>
        <taxon>Pseudomonadati</taxon>
        <taxon>Planctomycetota</taxon>
        <taxon>Planctomycetia</taxon>
        <taxon>Pirellulales</taxon>
        <taxon>Pirellulaceae</taxon>
        <taxon>Mariniblastus</taxon>
    </lineage>
</organism>
<dbReference type="InterPro" id="IPR023214">
    <property type="entry name" value="HAD_sf"/>
</dbReference>
<dbReference type="EC" id="3.1.3.18" evidence="4"/>
<evidence type="ECO:0000256" key="3">
    <source>
        <dbReference type="ARBA" id="ARBA00006171"/>
    </source>
</evidence>
<dbReference type="STRING" id="980251.GCA_001642875_04513"/>
<dbReference type="SFLD" id="SFLDG01129">
    <property type="entry name" value="C1.5:_HAD__Beta-PGM__Phosphata"/>
    <property type="match status" value="1"/>
</dbReference>
<dbReference type="KEGG" id="mff:MFFC18_34390"/>
<evidence type="ECO:0000256" key="2">
    <source>
        <dbReference type="ARBA" id="ARBA00004818"/>
    </source>
</evidence>
<dbReference type="Pfam" id="PF13419">
    <property type="entry name" value="HAD_2"/>
    <property type="match status" value="1"/>
</dbReference>
<dbReference type="RefSeq" id="WP_075086324.1">
    <property type="nucleotide sequence ID" value="NZ_CP042912.1"/>
</dbReference>
<dbReference type="SUPFAM" id="SSF56784">
    <property type="entry name" value="HAD-like"/>
    <property type="match status" value="1"/>
</dbReference>
<dbReference type="InterPro" id="IPR036412">
    <property type="entry name" value="HAD-like_sf"/>
</dbReference>
<dbReference type="EMBL" id="CP042912">
    <property type="protein sequence ID" value="QEG23538.1"/>
    <property type="molecule type" value="Genomic_DNA"/>
</dbReference>
<keyword evidence="6" id="KW-1185">Reference proteome</keyword>
<comment type="similarity">
    <text evidence="3">Belongs to the HAD-like hydrolase superfamily. CbbY/CbbZ/Gph/YieH family.</text>
</comment>
<dbReference type="Proteomes" id="UP000322214">
    <property type="component" value="Chromosome"/>
</dbReference>
<evidence type="ECO:0000313" key="5">
    <source>
        <dbReference type="EMBL" id="QEG23538.1"/>
    </source>
</evidence>